<dbReference type="EMBL" id="MN738856">
    <property type="protein sequence ID" value="QHT28407.1"/>
    <property type="molecule type" value="Genomic_DNA"/>
</dbReference>
<reference evidence="1" key="1">
    <citation type="journal article" date="2020" name="Nature">
        <title>Giant virus diversity and host interactions through global metagenomics.</title>
        <authorList>
            <person name="Schulz F."/>
            <person name="Roux S."/>
            <person name="Paez-Espino D."/>
            <person name="Jungbluth S."/>
            <person name="Walsh D.A."/>
            <person name="Denef V.J."/>
            <person name="McMahon K.D."/>
            <person name="Konstantinidis K.T."/>
            <person name="Eloe-Fadrosh E.A."/>
            <person name="Kyrpides N.C."/>
            <person name="Woyke T."/>
        </authorList>
    </citation>
    <scope>NUCLEOTIDE SEQUENCE</scope>
    <source>
        <strain evidence="1">GVMAG-M-3300001348-25</strain>
    </source>
</reference>
<evidence type="ECO:0000313" key="1">
    <source>
        <dbReference type="EMBL" id="QHT28407.1"/>
    </source>
</evidence>
<proteinExistence type="predicted"/>
<name>A0A6C0EGQ9_9ZZZZ</name>
<organism evidence="1">
    <name type="scientific">viral metagenome</name>
    <dbReference type="NCBI Taxonomy" id="1070528"/>
    <lineage>
        <taxon>unclassified sequences</taxon>
        <taxon>metagenomes</taxon>
        <taxon>organismal metagenomes</taxon>
    </lineage>
</organism>
<dbReference type="AlphaFoldDB" id="A0A6C0EGQ9"/>
<sequence>MHIFISEILFIDVKYNMMSGLKLDDGKYLLVGSFIDRDNPTNIAVVTDEDNIHKLTLQFESGNNIDFIYDEDVKKYGMGLTIIEKKTDTTYIVTDFMGIEGTLTRIGDEIKEDTYNLSGTNYDVDKPTKANVTKNNNISQINIITKDGNQTTLDYDADTGKYGGTLEAFKQSDNTYIIKGGNYNNGKLSLFVYGEKIDQGRYSLNGTKYTSGTTIEVVVTDDDLFVIINSAGNILLDYEEKYGRYQDIYAKKNDNNSNSYTITDNLGNTGTLFLLQSRISEGEYTISNGLYNSNELTRVTILGNFDIMIIKNSESQSILKYNPITAKYGDIYAYSNADNSYTLKKDSGETSILKLVNLFETQKVKRGNVLVGKEFIHSTKIDENNNFMLYFKAGDENSILDVGGNTDGTEGFIVVIVYDYYKNHWRQIDRTSMQNGVDYRGKYIEIKYNNISEASEWDGSSALKFEVLYINSIPDNYVDAIYYINNEFTRFTDIGATDENNSSTNISDVSISCTDMNKLINMVQNTQGYVNEIRTINNIQNPYDPRKLRFSNYVESGYDAANEAYDEIKKYKCETKIAPVFQRKIKQKISMKFANLK</sequence>
<protein>
    <submittedName>
        <fullName evidence="1">Uncharacterized protein</fullName>
    </submittedName>
</protein>
<accession>A0A6C0EGQ9</accession>